<dbReference type="Proteomes" id="UP000436088">
    <property type="component" value="Unassembled WGS sequence"/>
</dbReference>
<name>A0A6A3D6Z3_HIBSY</name>
<feature type="region of interest" description="Disordered" evidence="1">
    <location>
        <begin position="78"/>
        <end position="114"/>
    </location>
</feature>
<reference evidence="2" key="1">
    <citation type="submission" date="2019-09" db="EMBL/GenBank/DDBJ databases">
        <title>Draft genome information of white flower Hibiscus syriacus.</title>
        <authorList>
            <person name="Kim Y.-M."/>
        </authorList>
    </citation>
    <scope>NUCLEOTIDE SEQUENCE [LARGE SCALE GENOMIC DNA]</scope>
    <source>
        <strain evidence="2">YM2019G1</strain>
    </source>
</reference>
<evidence type="ECO:0000313" key="3">
    <source>
        <dbReference type="Proteomes" id="UP000436088"/>
    </source>
</evidence>
<protein>
    <submittedName>
        <fullName evidence="2">Uncharacterized protein</fullName>
    </submittedName>
</protein>
<gene>
    <name evidence="2" type="ORF">F3Y22_tig00000002pilonHSYRG00264</name>
</gene>
<evidence type="ECO:0000313" key="2">
    <source>
        <dbReference type="EMBL" id="KAE8736447.1"/>
    </source>
</evidence>
<dbReference type="EMBL" id="VEPZ02000001">
    <property type="protein sequence ID" value="KAE8736447.1"/>
    <property type="molecule type" value="Genomic_DNA"/>
</dbReference>
<organism evidence="2 3">
    <name type="scientific">Hibiscus syriacus</name>
    <name type="common">Rose of Sharon</name>
    <dbReference type="NCBI Taxonomy" id="106335"/>
    <lineage>
        <taxon>Eukaryota</taxon>
        <taxon>Viridiplantae</taxon>
        <taxon>Streptophyta</taxon>
        <taxon>Embryophyta</taxon>
        <taxon>Tracheophyta</taxon>
        <taxon>Spermatophyta</taxon>
        <taxon>Magnoliopsida</taxon>
        <taxon>eudicotyledons</taxon>
        <taxon>Gunneridae</taxon>
        <taxon>Pentapetalae</taxon>
        <taxon>rosids</taxon>
        <taxon>malvids</taxon>
        <taxon>Malvales</taxon>
        <taxon>Malvaceae</taxon>
        <taxon>Malvoideae</taxon>
        <taxon>Hibiscus</taxon>
    </lineage>
</organism>
<accession>A0A6A3D6Z3</accession>
<evidence type="ECO:0000256" key="1">
    <source>
        <dbReference type="SAM" id="MobiDB-lite"/>
    </source>
</evidence>
<keyword evidence="3" id="KW-1185">Reference proteome</keyword>
<comment type="caution">
    <text evidence="2">The sequence shown here is derived from an EMBL/GenBank/DDBJ whole genome shotgun (WGS) entry which is preliminary data.</text>
</comment>
<sequence length="114" mass="12363">MGCWMREGSSAGDAALEERRLTTLQQPLICSGLKLGRSSFGPDSRVYLAAELSGPQDVIGLDYPCNEIGFEPAAFSTMEDSDLSRRHRAPHRVRTNSGRAAESCSSSAPYPSRL</sequence>
<feature type="compositionally biased region" description="Polar residues" evidence="1">
    <location>
        <begin position="95"/>
        <end position="114"/>
    </location>
</feature>
<feature type="compositionally biased region" description="Basic residues" evidence="1">
    <location>
        <begin position="85"/>
        <end position="94"/>
    </location>
</feature>
<dbReference type="AlphaFoldDB" id="A0A6A3D6Z3"/>
<proteinExistence type="predicted"/>